<evidence type="ECO:0000256" key="8">
    <source>
        <dbReference type="SAM" id="MobiDB-lite"/>
    </source>
</evidence>
<dbReference type="Pfam" id="PF01061">
    <property type="entry name" value="ABC2_membrane"/>
    <property type="match status" value="1"/>
</dbReference>
<dbReference type="VEuPathDB" id="CryptoDB:Cvel_1714"/>
<evidence type="ECO:0000256" key="9">
    <source>
        <dbReference type="SAM" id="Phobius"/>
    </source>
</evidence>
<dbReference type="Pfam" id="PF00005">
    <property type="entry name" value="ABC_tran"/>
    <property type="match status" value="1"/>
</dbReference>
<keyword evidence="3 9" id="KW-0812">Transmembrane</keyword>
<accession>A0A0G4I2X3</accession>
<feature type="transmembrane region" description="Helical" evidence="9">
    <location>
        <begin position="557"/>
        <end position="581"/>
    </location>
</feature>
<evidence type="ECO:0000256" key="4">
    <source>
        <dbReference type="ARBA" id="ARBA00022741"/>
    </source>
</evidence>
<evidence type="ECO:0000256" key="5">
    <source>
        <dbReference type="ARBA" id="ARBA00022840"/>
    </source>
</evidence>
<evidence type="ECO:0000256" key="3">
    <source>
        <dbReference type="ARBA" id="ARBA00022692"/>
    </source>
</evidence>
<dbReference type="GO" id="GO:0016887">
    <property type="term" value="F:ATP hydrolysis activity"/>
    <property type="evidence" value="ECO:0007669"/>
    <property type="project" value="InterPro"/>
</dbReference>
<dbReference type="GO" id="GO:0005524">
    <property type="term" value="F:ATP binding"/>
    <property type="evidence" value="ECO:0007669"/>
    <property type="project" value="UniProtKB-KW"/>
</dbReference>
<feature type="region of interest" description="Disordered" evidence="8">
    <location>
        <begin position="708"/>
        <end position="760"/>
    </location>
</feature>
<dbReference type="AlphaFoldDB" id="A0A0G4I2X3"/>
<keyword evidence="4" id="KW-0547">Nucleotide-binding</keyword>
<feature type="region of interest" description="Disordered" evidence="8">
    <location>
        <begin position="1"/>
        <end position="25"/>
    </location>
</feature>
<reference evidence="11" key="1">
    <citation type="submission" date="2014-11" db="EMBL/GenBank/DDBJ databases">
        <authorList>
            <person name="Otto D Thomas"/>
            <person name="Naeem Raeece"/>
        </authorList>
    </citation>
    <scope>NUCLEOTIDE SEQUENCE</scope>
</reference>
<protein>
    <recommendedName>
        <fullName evidence="10">ABC transporter domain-containing protein</fullName>
    </recommendedName>
</protein>
<keyword evidence="2" id="KW-0813">Transport</keyword>
<proteinExistence type="predicted"/>
<feature type="transmembrane region" description="Helical" evidence="9">
    <location>
        <begin position="446"/>
        <end position="470"/>
    </location>
</feature>
<evidence type="ECO:0000256" key="6">
    <source>
        <dbReference type="ARBA" id="ARBA00022989"/>
    </source>
</evidence>
<feature type="compositionally biased region" description="Basic and acidic residues" evidence="8">
    <location>
        <begin position="742"/>
        <end position="754"/>
    </location>
</feature>
<feature type="compositionally biased region" description="Low complexity" evidence="8">
    <location>
        <begin position="396"/>
        <end position="412"/>
    </location>
</feature>
<evidence type="ECO:0000256" key="2">
    <source>
        <dbReference type="ARBA" id="ARBA00022448"/>
    </source>
</evidence>
<dbReference type="PANTHER" id="PTHR48041:SF41">
    <property type="entry name" value="ABC TRANSPORTER G FAMILY"/>
    <property type="match status" value="1"/>
</dbReference>
<dbReference type="CDD" id="cd03213">
    <property type="entry name" value="ABCG_EPDR"/>
    <property type="match status" value="1"/>
</dbReference>
<evidence type="ECO:0000256" key="7">
    <source>
        <dbReference type="ARBA" id="ARBA00023136"/>
    </source>
</evidence>
<dbReference type="InterPro" id="IPR017871">
    <property type="entry name" value="ABC_transporter-like_CS"/>
</dbReference>
<feature type="region of interest" description="Disordered" evidence="8">
    <location>
        <begin position="360"/>
        <end position="421"/>
    </location>
</feature>
<comment type="subcellular location">
    <subcellularLocation>
        <location evidence="1">Membrane</location>
        <topology evidence="1">Multi-pass membrane protein</topology>
    </subcellularLocation>
</comment>
<keyword evidence="6 9" id="KW-1133">Transmembrane helix</keyword>
<dbReference type="PROSITE" id="PS50893">
    <property type="entry name" value="ABC_TRANSPORTER_2"/>
    <property type="match status" value="1"/>
</dbReference>
<dbReference type="SMART" id="SM00382">
    <property type="entry name" value="AAA"/>
    <property type="match status" value="1"/>
</dbReference>
<dbReference type="SUPFAM" id="SSF52540">
    <property type="entry name" value="P-loop containing nucleoside triphosphate hydrolases"/>
    <property type="match status" value="1"/>
</dbReference>
<feature type="transmembrane region" description="Helical" evidence="9">
    <location>
        <begin position="677"/>
        <end position="697"/>
    </location>
</feature>
<dbReference type="InterPro" id="IPR027417">
    <property type="entry name" value="P-loop_NTPase"/>
</dbReference>
<dbReference type="InterPro" id="IPR003439">
    <property type="entry name" value="ABC_transporter-like_ATP-bd"/>
</dbReference>
<feature type="transmembrane region" description="Helical" evidence="9">
    <location>
        <begin position="524"/>
        <end position="551"/>
    </location>
</feature>
<dbReference type="GO" id="GO:0016020">
    <property type="term" value="C:membrane"/>
    <property type="evidence" value="ECO:0007669"/>
    <property type="project" value="UniProtKB-SubCell"/>
</dbReference>
<dbReference type="EMBL" id="CDMZ01004873">
    <property type="protein sequence ID" value="CEM51192.1"/>
    <property type="molecule type" value="Genomic_DNA"/>
</dbReference>
<dbReference type="InterPro" id="IPR003593">
    <property type="entry name" value="AAA+_ATPase"/>
</dbReference>
<evidence type="ECO:0000259" key="10">
    <source>
        <dbReference type="PROSITE" id="PS50893"/>
    </source>
</evidence>
<name>A0A0G4I2X3_9ALVE</name>
<organism evidence="11">
    <name type="scientific">Chromera velia CCMP2878</name>
    <dbReference type="NCBI Taxonomy" id="1169474"/>
    <lineage>
        <taxon>Eukaryota</taxon>
        <taxon>Sar</taxon>
        <taxon>Alveolata</taxon>
        <taxon>Colpodellida</taxon>
        <taxon>Chromeraceae</taxon>
        <taxon>Chromera</taxon>
    </lineage>
</organism>
<dbReference type="Pfam" id="PF19055">
    <property type="entry name" value="ABC2_membrane_7"/>
    <property type="match status" value="1"/>
</dbReference>
<dbReference type="InterPro" id="IPR013525">
    <property type="entry name" value="ABC2_TM"/>
</dbReference>
<evidence type="ECO:0000256" key="1">
    <source>
        <dbReference type="ARBA" id="ARBA00004141"/>
    </source>
</evidence>
<gene>
    <name evidence="11" type="ORF">Cvel_1714</name>
</gene>
<feature type="compositionally biased region" description="Basic and acidic residues" evidence="8">
    <location>
        <begin position="726"/>
        <end position="735"/>
    </location>
</feature>
<feature type="compositionally biased region" description="Basic and acidic residues" evidence="8">
    <location>
        <begin position="1"/>
        <end position="10"/>
    </location>
</feature>
<keyword evidence="7 9" id="KW-0472">Membrane</keyword>
<sequence length="760" mass="82997">MTERLLDTKQEGFSAGPIRQTSVSSDPELQHLVIDPSDRISLLWKDVNYSIATQKGTMSILSDITGFAEAGHLTAIMGPSGSGKTTLLNVLAGRVPQQSKASLEGEVHLKIGHRPLVNVNDLDMPLVSAYVEQHDALFALSTVRETFDFVAKLRLFELPREEQKRRVEDVIAELGLTPAADTRVGSDMPGQRGVSGGERKRVGLGCELLHRPRLLFLDEPTSGLDSFQALQVMHTLKELASMGHTVVCSVHQPRSSIYSMFDKLVLLAGGRTVYCGPAGTEASGYFSGVGFPVPSSFNPADHFLDVISIDQRPSEKEETTRRVQMLQDAHANANTNSQPGGTRGEMAGGRETILAKIAELSQETDEEKGGKPAGSTGAAMNRTVTAASLSGGPDGARSMVPSQSPSSSGASGREPHQPTGTFKLAPLSVSLPLLLRRSWKELTRDVFALGIKWAFNFFFTLMFGFVYFRMDFSETSLQDRTGIIFFLAMNQAFGATIGTAQAIPRQLRVVTRERAAKLYRVFPFWLSTFLCSLPLETLPQILFGVITYYMVNLRHGVNHLFVFVAILLLENFVGIAIGMFLSSAITNVEAVPQVAPAVTIIFLMFSGFFLNEDSIPAVFSPLKYISFIRYAFQALCVNELRDAKFCDGIPPGRPCIEGNDMLEGYLHFGNVKIWENAIWLAVEIAGFNILAFIVLCLRRPAFLSLQPPKPKEGRQGTEFASLAAIDGKRAEEMSRGEAGSNGKREGISRSRDGEVAASEV</sequence>
<feature type="transmembrane region" description="Helical" evidence="9">
    <location>
        <begin position="593"/>
        <end position="610"/>
    </location>
</feature>
<feature type="transmembrane region" description="Helical" evidence="9">
    <location>
        <begin position="482"/>
        <end position="503"/>
    </location>
</feature>
<dbReference type="PANTHER" id="PTHR48041">
    <property type="entry name" value="ABC TRANSPORTER G FAMILY MEMBER 28"/>
    <property type="match status" value="1"/>
</dbReference>
<dbReference type="InterPro" id="IPR043926">
    <property type="entry name" value="ABCG_dom"/>
</dbReference>
<dbReference type="PhylomeDB" id="A0A0G4I2X3"/>
<dbReference type="InterPro" id="IPR050352">
    <property type="entry name" value="ABCG_transporters"/>
</dbReference>
<feature type="domain" description="ABC transporter" evidence="10">
    <location>
        <begin position="42"/>
        <end position="294"/>
    </location>
</feature>
<dbReference type="Gene3D" id="3.40.50.300">
    <property type="entry name" value="P-loop containing nucleotide triphosphate hydrolases"/>
    <property type="match status" value="1"/>
</dbReference>
<evidence type="ECO:0000313" key="11">
    <source>
        <dbReference type="EMBL" id="CEM51192.1"/>
    </source>
</evidence>
<dbReference type="PROSITE" id="PS00211">
    <property type="entry name" value="ABC_TRANSPORTER_1"/>
    <property type="match status" value="1"/>
</dbReference>
<keyword evidence="5" id="KW-0067">ATP-binding</keyword>
<dbReference type="GO" id="GO:0140359">
    <property type="term" value="F:ABC-type transporter activity"/>
    <property type="evidence" value="ECO:0007669"/>
    <property type="project" value="InterPro"/>
</dbReference>